<organism evidence="2 3">
    <name type="scientific">Mycena belliarum</name>
    <dbReference type="NCBI Taxonomy" id="1033014"/>
    <lineage>
        <taxon>Eukaryota</taxon>
        <taxon>Fungi</taxon>
        <taxon>Dikarya</taxon>
        <taxon>Basidiomycota</taxon>
        <taxon>Agaricomycotina</taxon>
        <taxon>Agaricomycetes</taxon>
        <taxon>Agaricomycetidae</taxon>
        <taxon>Agaricales</taxon>
        <taxon>Marasmiineae</taxon>
        <taxon>Mycenaceae</taxon>
        <taxon>Mycena</taxon>
    </lineage>
</organism>
<feature type="region of interest" description="Disordered" evidence="1">
    <location>
        <begin position="174"/>
        <end position="220"/>
    </location>
</feature>
<evidence type="ECO:0000256" key="1">
    <source>
        <dbReference type="SAM" id="MobiDB-lite"/>
    </source>
</evidence>
<evidence type="ECO:0000313" key="2">
    <source>
        <dbReference type="EMBL" id="KAJ7083293.1"/>
    </source>
</evidence>
<dbReference type="AlphaFoldDB" id="A0AAD6TY38"/>
<dbReference type="Proteomes" id="UP001222325">
    <property type="component" value="Unassembled WGS sequence"/>
</dbReference>
<protein>
    <submittedName>
        <fullName evidence="2">Uncharacterized protein</fullName>
    </submittedName>
</protein>
<comment type="caution">
    <text evidence="2">The sequence shown here is derived from an EMBL/GenBank/DDBJ whole genome shotgun (WGS) entry which is preliminary data.</text>
</comment>
<evidence type="ECO:0000313" key="3">
    <source>
        <dbReference type="Proteomes" id="UP001222325"/>
    </source>
</evidence>
<feature type="compositionally biased region" description="Basic residues" evidence="1">
    <location>
        <begin position="262"/>
        <end position="272"/>
    </location>
</feature>
<keyword evidence="3" id="KW-1185">Reference proteome</keyword>
<proteinExistence type="predicted"/>
<feature type="region of interest" description="Disordered" evidence="1">
    <location>
        <begin position="255"/>
        <end position="274"/>
    </location>
</feature>
<gene>
    <name evidence="2" type="ORF">B0H15DRAFT_802778</name>
</gene>
<name>A0AAD6TY38_9AGAR</name>
<sequence length="676" mass="73937">MPFQILDSQAEALLALLPSVLDSSIPLASGAQKDALRELYTSLKRQSKALLRPSLSLFALEASLFKFKPFVGVVLDPPFVSADLKPPFVSNVLESPFVLDALLAVLEPPVVGGVLKPPFIGRESPFDAPFVPKSPGSPFVLNAVLDPPFVLDAPLSVLPPPFIDIARKASGKRTASDAMLAERAERRKRRPPKSSVLPEDDYGPGTRQRGRAAGSGWRCPRGGDALRITRAAARNGIASSVGAMRNQLLAELAGEASNSKTKNGKGGKKGKQAKSVVWTTDGEPPVATREPALRIVQLSLVAISLELQNNLADLINSIQKSSLAYDAPATPSRPSSEISPFVMAMTRCASLEKNQVMNDFDLMMAYIRASFYIEQRLKVPKGTRVPSYESLAKEVGLPTVTAGCLQNWYKAGTRLIYLAASSSMYIIPLIAAAGLKRILCKEDSIETLIIPQMVFIHQVTTQLKDVFSLDFPPHESGSIEVIPFQELDRMSERLRRFDFNYFQLPPLAQCWDALKNPIHSPVLPLTLDNMNITEECVLEEITIKTELDLKETPCPVNPENSDSWTKSERTKAAAAPMAESIDDLRNKLDDLHRGGERNSDEYVGIPTEICAGNDELLAMVITNIAELLPHLVTRSFGRVTPNRVMTLPKTSIQMSSGRKEVSTSISISALHILLKR</sequence>
<accession>A0AAD6TY38</accession>
<reference evidence="2" key="1">
    <citation type="submission" date="2023-03" db="EMBL/GenBank/DDBJ databases">
        <title>Massive genome expansion in bonnet fungi (Mycena s.s.) driven by repeated elements and novel gene families across ecological guilds.</title>
        <authorList>
            <consortium name="Lawrence Berkeley National Laboratory"/>
            <person name="Harder C.B."/>
            <person name="Miyauchi S."/>
            <person name="Viragh M."/>
            <person name="Kuo A."/>
            <person name="Thoen E."/>
            <person name="Andreopoulos B."/>
            <person name="Lu D."/>
            <person name="Skrede I."/>
            <person name="Drula E."/>
            <person name="Henrissat B."/>
            <person name="Morin E."/>
            <person name="Kohler A."/>
            <person name="Barry K."/>
            <person name="LaButti K."/>
            <person name="Morin E."/>
            <person name="Salamov A."/>
            <person name="Lipzen A."/>
            <person name="Mereny Z."/>
            <person name="Hegedus B."/>
            <person name="Baldrian P."/>
            <person name="Stursova M."/>
            <person name="Weitz H."/>
            <person name="Taylor A."/>
            <person name="Grigoriev I.V."/>
            <person name="Nagy L.G."/>
            <person name="Martin F."/>
            <person name="Kauserud H."/>
        </authorList>
    </citation>
    <scope>NUCLEOTIDE SEQUENCE</scope>
    <source>
        <strain evidence="2">CBHHK173m</strain>
    </source>
</reference>
<dbReference type="EMBL" id="JARJCN010000041">
    <property type="protein sequence ID" value="KAJ7083293.1"/>
    <property type="molecule type" value="Genomic_DNA"/>
</dbReference>